<evidence type="ECO:0000256" key="3">
    <source>
        <dbReference type="ARBA" id="ARBA00023125"/>
    </source>
</evidence>
<dbReference type="SMART" id="SM00342">
    <property type="entry name" value="HTH_ARAC"/>
    <property type="match status" value="1"/>
</dbReference>
<sequence>MRTYHLDDTERMIQNVLGNRREITVHGSSAFPCASYLDYYKKSAYPWHWHDEMEIAYIQEGEAEATIDGRKYRLLEGDGYFANCRVLHAVAGVGEEEMRMPNILFHPSLLYGTRDSVFWGKYMEPLVMSPGVSHVILRAEVPWQKDILELTAESFALMTRENYGYEFRVRDRLSEIMLLFCEHREELPAVPGNAEGRTHQEMERVRTMLAFIQTHYHKPLQLAQIADSASVSRRECLRLFRRLLDTSPMQYVTELRIGQAKRLLAETGLPLLAVANRCGFSDESYFIKVFRERTGSTPARFRKQRGREEKTS</sequence>
<dbReference type="PROSITE" id="PS00041">
    <property type="entry name" value="HTH_ARAC_FAMILY_1"/>
    <property type="match status" value="1"/>
</dbReference>
<dbReference type="InterPro" id="IPR050204">
    <property type="entry name" value="AraC_XylS_family_regulators"/>
</dbReference>
<feature type="domain" description="HTH araC/xylS-type" evidence="6">
    <location>
        <begin position="206"/>
        <end position="304"/>
    </location>
</feature>
<dbReference type="SUPFAM" id="SSF46689">
    <property type="entry name" value="Homeodomain-like"/>
    <property type="match status" value="2"/>
</dbReference>
<protein>
    <submittedName>
        <fullName evidence="7">AraC family transcriptional regulator</fullName>
    </submittedName>
</protein>
<keyword evidence="3" id="KW-0238">DNA-binding</keyword>
<keyword evidence="1" id="KW-0963">Cytoplasm</keyword>
<dbReference type="InterPro" id="IPR020449">
    <property type="entry name" value="Tscrpt_reg_AraC-type_HTH"/>
</dbReference>
<name>A0A9D1E8X3_9FIRM</name>
<dbReference type="AlphaFoldDB" id="A0A9D1E8X3"/>
<dbReference type="PANTHER" id="PTHR46796:SF13">
    <property type="entry name" value="HTH-TYPE TRANSCRIPTIONAL ACTIVATOR RHAS"/>
    <property type="match status" value="1"/>
</dbReference>
<dbReference type="SUPFAM" id="SSF51215">
    <property type="entry name" value="Regulatory protein AraC"/>
    <property type="match status" value="1"/>
</dbReference>
<dbReference type="InterPro" id="IPR018062">
    <property type="entry name" value="HTH_AraC-typ_CS"/>
</dbReference>
<dbReference type="PRINTS" id="PR00032">
    <property type="entry name" value="HTHARAC"/>
</dbReference>
<dbReference type="PROSITE" id="PS01124">
    <property type="entry name" value="HTH_ARAC_FAMILY_2"/>
    <property type="match status" value="1"/>
</dbReference>
<organism evidence="7 8">
    <name type="scientific">Candidatus Pullilachnospira gallistercoris</name>
    <dbReference type="NCBI Taxonomy" id="2840911"/>
    <lineage>
        <taxon>Bacteria</taxon>
        <taxon>Bacillati</taxon>
        <taxon>Bacillota</taxon>
        <taxon>Clostridia</taxon>
        <taxon>Lachnospirales</taxon>
        <taxon>Lachnospiraceae</taxon>
        <taxon>Lachnospiraceae incertae sedis</taxon>
        <taxon>Candidatus Pullilachnospira</taxon>
    </lineage>
</organism>
<dbReference type="Pfam" id="PF12833">
    <property type="entry name" value="HTH_18"/>
    <property type="match status" value="1"/>
</dbReference>
<keyword evidence="4" id="KW-0010">Activator</keyword>
<dbReference type="Proteomes" id="UP000823912">
    <property type="component" value="Unassembled WGS sequence"/>
</dbReference>
<comment type="caution">
    <text evidence="7">The sequence shown here is derived from an EMBL/GenBank/DDBJ whole genome shotgun (WGS) entry which is preliminary data.</text>
</comment>
<reference evidence="7" key="1">
    <citation type="submission" date="2020-10" db="EMBL/GenBank/DDBJ databases">
        <authorList>
            <person name="Gilroy R."/>
        </authorList>
    </citation>
    <scope>NUCLEOTIDE SEQUENCE</scope>
    <source>
        <strain evidence="7">ChiSjej5B23-6657</strain>
    </source>
</reference>
<dbReference type="InterPro" id="IPR009057">
    <property type="entry name" value="Homeodomain-like_sf"/>
</dbReference>
<dbReference type="Gene3D" id="1.10.10.60">
    <property type="entry name" value="Homeodomain-like"/>
    <property type="match status" value="2"/>
</dbReference>
<keyword evidence="5" id="KW-0804">Transcription</keyword>
<dbReference type="InterPro" id="IPR018060">
    <property type="entry name" value="HTH_AraC"/>
</dbReference>
<dbReference type="GO" id="GO:0043565">
    <property type="term" value="F:sequence-specific DNA binding"/>
    <property type="evidence" value="ECO:0007669"/>
    <property type="project" value="InterPro"/>
</dbReference>
<dbReference type="InterPro" id="IPR003313">
    <property type="entry name" value="AraC-bd"/>
</dbReference>
<dbReference type="Pfam" id="PF02311">
    <property type="entry name" value="AraC_binding"/>
    <property type="match status" value="1"/>
</dbReference>
<evidence type="ECO:0000313" key="7">
    <source>
        <dbReference type="EMBL" id="HIR70407.1"/>
    </source>
</evidence>
<keyword evidence="2" id="KW-0805">Transcription regulation</keyword>
<dbReference type="GO" id="GO:0003700">
    <property type="term" value="F:DNA-binding transcription factor activity"/>
    <property type="evidence" value="ECO:0007669"/>
    <property type="project" value="InterPro"/>
</dbReference>
<evidence type="ECO:0000259" key="6">
    <source>
        <dbReference type="PROSITE" id="PS01124"/>
    </source>
</evidence>
<dbReference type="PANTHER" id="PTHR46796">
    <property type="entry name" value="HTH-TYPE TRANSCRIPTIONAL ACTIVATOR RHAS-RELATED"/>
    <property type="match status" value="1"/>
</dbReference>
<evidence type="ECO:0000256" key="4">
    <source>
        <dbReference type="ARBA" id="ARBA00023159"/>
    </source>
</evidence>
<dbReference type="InterPro" id="IPR037923">
    <property type="entry name" value="HTH-like"/>
</dbReference>
<evidence type="ECO:0000313" key="8">
    <source>
        <dbReference type="Proteomes" id="UP000823912"/>
    </source>
</evidence>
<evidence type="ECO:0000256" key="1">
    <source>
        <dbReference type="ARBA" id="ARBA00022490"/>
    </source>
</evidence>
<proteinExistence type="predicted"/>
<dbReference type="InterPro" id="IPR014710">
    <property type="entry name" value="RmlC-like_jellyroll"/>
</dbReference>
<accession>A0A9D1E8X3</accession>
<evidence type="ECO:0000256" key="2">
    <source>
        <dbReference type="ARBA" id="ARBA00023015"/>
    </source>
</evidence>
<evidence type="ECO:0000256" key="5">
    <source>
        <dbReference type="ARBA" id="ARBA00023163"/>
    </source>
</evidence>
<dbReference type="Gene3D" id="2.60.120.10">
    <property type="entry name" value="Jelly Rolls"/>
    <property type="match status" value="1"/>
</dbReference>
<gene>
    <name evidence="7" type="ORF">IAA55_03910</name>
</gene>
<reference evidence="7" key="2">
    <citation type="journal article" date="2021" name="PeerJ">
        <title>Extensive microbial diversity within the chicken gut microbiome revealed by metagenomics and culture.</title>
        <authorList>
            <person name="Gilroy R."/>
            <person name="Ravi A."/>
            <person name="Getino M."/>
            <person name="Pursley I."/>
            <person name="Horton D.L."/>
            <person name="Alikhan N.F."/>
            <person name="Baker D."/>
            <person name="Gharbi K."/>
            <person name="Hall N."/>
            <person name="Watson M."/>
            <person name="Adriaenssens E.M."/>
            <person name="Foster-Nyarko E."/>
            <person name="Jarju S."/>
            <person name="Secka A."/>
            <person name="Antonio M."/>
            <person name="Oren A."/>
            <person name="Chaudhuri R.R."/>
            <person name="La Ragione R."/>
            <person name="Hildebrand F."/>
            <person name="Pallen M.J."/>
        </authorList>
    </citation>
    <scope>NUCLEOTIDE SEQUENCE</scope>
    <source>
        <strain evidence="7">ChiSjej5B23-6657</strain>
    </source>
</reference>
<dbReference type="EMBL" id="DVHM01000061">
    <property type="protein sequence ID" value="HIR70407.1"/>
    <property type="molecule type" value="Genomic_DNA"/>
</dbReference>